<evidence type="ECO:0000313" key="1">
    <source>
        <dbReference type="EMBL" id="GER35932.1"/>
    </source>
</evidence>
<keyword evidence="2" id="KW-1185">Reference proteome</keyword>
<dbReference type="AlphaFoldDB" id="A0A5A7PTU0"/>
<comment type="caution">
    <text evidence="1">The sequence shown here is derived from an EMBL/GenBank/DDBJ whole genome shotgun (WGS) entry which is preliminary data.</text>
</comment>
<name>A0A5A7PTU0_STRAF</name>
<dbReference type="Proteomes" id="UP000325081">
    <property type="component" value="Unassembled WGS sequence"/>
</dbReference>
<organism evidence="1 2">
    <name type="scientific">Striga asiatica</name>
    <name type="common">Asiatic witchweed</name>
    <name type="synonym">Buchnera asiatica</name>
    <dbReference type="NCBI Taxonomy" id="4170"/>
    <lineage>
        <taxon>Eukaryota</taxon>
        <taxon>Viridiplantae</taxon>
        <taxon>Streptophyta</taxon>
        <taxon>Embryophyta</taxon>
        <taxon>Tracheophyta</taxon>
        <taxon>Spermatophyta</taxon>
        <taxon>Magnoliopsida</taxon>
        <taxon>eudicotyledons</taxon>
        <taxon>Gunneridae</taxon>
        <taxon>Pentapetalae</taxon>
        <taxon>asterids</taxon>
        <taxon>lamiids</taxon>
        <taxon>Lamiales</taxon>
        <taxon>Orobanchaceae</taxon>
        <taxon>Buchnereae</taxon>
        <taxon>Striga</taxon>
    </lineage>
</organism>
<protein>
    <submittedName>
        <fullName evidence="1">Transducin/WD40 repeat-like superfamily protein</fullName>
    </submittedName>
</protein>
<proteinExistence type="predicted"/>
<evidence type="ECO:0000313" key="2">
    <source>
        <dbReference type="Proteomes" id="UP000325081"/>
    </source>
</evidence>
<sequence>MTSLDHNMLVLYSDHTLDVRKLTFSFDSRWTNKEGYSVIVERAWKLLVSGLLLFSIHERIKNVTLGLIRWNSSLKNNSAKEILKEITDYFQNLFQTSNPDVNSCILEGILGNITPEMNQILVLHDGSD</sequence>
<dbReference type="EMBL" id="BKCP01005050">
    <property type="protein sequence ID" value="GER35932.1"/>
    <property type="molecule type" value="Genomic_DNA"/>
</dbReference>
<reference evidence="2" key="1">
    <citation type="journal article" date="2019" name="Curr. Biol.">
        <title>Genome Sequence of Striga asiatica Provides Insight into the Evolution of Plant Parasitism.</title>
        <authorList>
            <person name="Yoshida S."/>
            <person name="Kim S."/>
            <person name="Wafula E.K."/>
            <person name="Tanskanen J."/>
            <person name="Kim Y.M."/>
            <person name="Honaas L."/>
            <person name="Yang Z."/>
            <person name="Spallek T."/>
            <person name="Conn C.E."/>
            <person name="Ichihashi Y."/>
            <person name="Cheong K."/>
            <person name="Cui S."/>
            <person name="Der J.P."/>
            <person name="Gundlach H."/>
            <person name="Jiao Y."/>
            <person name="Hori C."/>
            <person name="Ishida J.K."/>
            <person name="Kasahara H."/>
            <person name="Kiba T."/>
            <person name="Kim M.S."/>
            <person name="Koo N."/>
            <person name="Laohavisit A."/>
            <person name="Lee Y.H."/>
            <person name="Lumba S."/>
            <person name="McCourt P."/>
            <person name="Mortimer J.C."/>
            <person name="Mutuku J.M."/>
            <person name="Nomura T."/>
            <person name="Sasaki-Sekimoto Y."/>
            <person name="Seto Y."/>
            <person name="Wang Y."/>
            <person name="Wakatake T."/>
            <person name="Sakakibara H."/>
            <person name="Demura T."/>
            <person name="Yamaguchi S."/>
            <person name="Yoneyama K."/>
            <person name="Manabe R.I."/>
            <person name="Nelson D.C."/>
            <person name="Schulman A.H."/>
            <person name="Timko M.P."/>
            <person name="dePamphilis C.W."/>
            <person name="Choi D."/>
            <person name="Shirasu K."/>
        </authorList>
    </citation>
    <scope>NUCLEOTIDE SEQUENCE [LARGE SCALE GENOMIC DNA]</scope>
    <source>
        <strain evidence="2">cv. UVA1</strain>
    </source>
</reference>
<gene>
    <name evidence="1" type="ORF">STAS_12246</name>
</gene>
<accession>A0A5A7PTU0</accession>